<dbReference type="Gene3D" id="1.20.1280.50">
    <property type="match status" value="1"/>
</dbReference>
<gene>
    <name evidence="2" type="ORF">PILCRDRAFT_820767</name>
</gene>
<dbReference type="AlphaFoldDB" id="A0A0C3FCJ8"/>
<proteinExistence type="predicted"/>
<dbReference type="STRING" id="765440.A0A0C3FCJ8"/>
<name>A0A0C3FCJ8_PILCF</name>
<organism evidence="2 3">
    <name type="scientific">Piloderma croceum (strain F 1598)</name>
    <dbReference type="NCBI Taxonomy" id="765440"/>
    <lineage>
        <taxon>Eukaryota</taxon>
        <taxon>Fungi</taxon>
        <taxon>Dikarya</taxon>
        <taxon>Basidiomycota</taxon>
        <taxon>Agaricomycotina</taxon>
        <taxon>Agaricomycetes</taxon>
        <taxon>Agaricomycetidae</taxon>
        <taxon>Atheliales</taxon>
        <taxon>Atheliaceae</taxon>
        <taxon>Piloderma</taxon>
    </lineage>
</organism>
<dbReference type="Pfam" id="PF12937">
    <property type="entry name" value="F-box-like"/>
    <property type="match status" value="1"/>
</dbReference>
<evidence type="ECO:0000313" key="2">
    <source>
        <dbReference type="EMBL" id="KIM82360.1"/>
    </source>
</evidence>
<evidence type="ECO:0000313" key="3">
    <source>
        <dbReference type="Proteomes" id="UP000054166"/>
    </source>
</evidence>
<protein>
    <recommendedName>
        <fullName evidence="1">F-box domain-containing protein</fullName>
    </recommendedName>
</protein>
<evidence type="ECO:0000259" key="1">
    <source>
        <dbReference type="Pfam" id="PF12937"/>
    </source>
</evidence>
<dbReference type="InterPro" id="IPR001810">
    <property type="entry name" value="F-box_dom"/>
</dbReference>
<dbReference type="InParanoid" id="A0A0C3FCJ8"/>
<dbReference type="EMBL" id="KN832995">
    <property type="protein sequence ID" value="KIM82360.1"/>
    <property type="molecule type" value="Genomic_DNA"/>
</dbReference>
<keyword evidence="3" id="KW-1185">Reference proteome</keyword>
<dbReference type="OrthoDB" id="3219396at2759"/>
<dbReference type="Proteomes" id="UP000054166">
    <property type="component" value="Unassembled WGS sequence"/>
</dbReference>
<dbReference type="InterPro" id="IPR036047">
    <property type="entry name" value="F-box-like_dom_sf"/>
</dbReference>
<feature type="domain" description="F-box" evidence="1">
    <location>
        <begin position="15"/>
        <end position="51"/>
    </location>
</feature>
<reference evidence="3" key="2">
    <citation type="submission" date="2015-01" db="EMBL/GenBank/DDBJ databases">
        <title>Evolutionary Origins and Diversification of the Mycorrhizal Mutualists.</title>
        <authorList>
            <consortium name="DOE Joint Genome Institute"/>
            <consortium name="Mycorrhizal Genomics Consortium"/>
            <person name="Kohler A."/>
            <person name="Kuo A."/>
            <person name="Nagy L.G."/>
            <person name="Floudas D."/>
            <person name="Copeland A."/>
            <person name="Barry K.W."/>
            <person name="Cichocki N."/>
            <person name="Veneault-Fourrey C."/>
            <person name="LaButti K."/>
            <person name="Lindquist E.A."/>
            <person name="Lipzen A."/>
            <person name="Lundell T."/>
            <person name="Morin E."/>
            <person name="Murat C."/>
            <person name="Riley R."/>
            <person name="Ohm R."/>
            <person name="Sun H."/>
            <person name="Tunlid A."/>
            <person name="Henrissat B."/>
            <person name="Grigoriev I.V."/>
            <person name="Hibbett D.S."/>
            <person name="Martin F."/>
        </authorList>
    </citation>
    <scope>NUCLEOTIDE SEQUENCE [LARGE SCALE GENOMIC DNA]</scope>
    <source>
        <strain evidence="3">F 1598</strain>
    </source>
</reference>
<accession>A0A0C3FCJ8</accession>
<reference evidence="2 3" key="1">
    <citation type="submission" date="2014-04" db="EMBL/GenBank/DDBJ databases">
        <authorList>
            <consortium name="DOE Joint Genome Institute"/>
            <person name="Kuo A."/>
            <person name="Tarkka M."/>
            <person name="Buscot F."/>
            <person name="Kohler A."/>
            <person name="Nagy L.G."/>
            <person name="Floudas D."/>
            <person name="Copeland A."/>
            <person name="Barry K.W."/>
            <person name="Cichocki N."/>
            <person name="Veneault-Fourrey C."/>
            <person name="LaButti K."/>
            <person name="Lindquist E.A."/>
            <person name="Lipzen A."/>
            <person name="Lundell T."/>
            <person name="Morin E."/>
            <person name="Murat C."/>
            <person name="Sun H."/>
            <person name="Tunlid A."/>
            <person name="Henrissat B."/>
            <person name="Grigoriev I.V."/>
            <person name="Hibbett D.S."/>
            <person name="Martin F."/>
            <person name="Nordberg H.P."/>
            <person name="Cantor M.N."/>
            <person name="Hua S.X."/>
        </authorList>
    </citation>
    <scope>NUCLEOTIDE SEQUENCE [LARGE SCALE GENOMIC DNA]</scope>
    <source>
        <strain evidence="2 3">F 1598</strain>
    </source>
</reference>
<dbReference type="SUPFAM" id="SSF81383">
    <property type="entry name" value="F-box domain"/>
    <property type="match status" value="1"/>
</dbReference>
<sequence length="242" mass="26760">MLSESTPCRFIDLAPEILLYIFSYLDLPDLACLSRLSPYLGRLASDPALHRIRILVVAPSRVSHSLFGLGPQGLAFRPTVGDLVHRGVMQGPGIERKWRMGLYFYSTHSVKHYEAGLRLQRRYTSIIVSTHLRRRSPGSSALKSLCQSHVLPVESTSLTISRTLLPIMHQLKWSIQRDRLAKVVRDAASVGGTSSADIEGGGGLAAWIEAKGKGIIQDGERVRLALCPSVRKMVGFYEALKQ</sequence>
<dbReference type="HOGENOM" id="CLU_104287_0_0_1"/>